<keyword evidence="6 7" id="KW-0472">Membrane</keyword>
<evidence type="ECO:0000256" key="2">
    <source>
        <dbReference type="ARBA" id="ARBA00005808"/>
    </source>
</evidence>
<feature type="transmembrane region" description="Helical" evidence="7">
    <location>
        <begin position="435"/>
        <end position="455"/>
    </location>
</feature>
<feature type="transmembrane region" description="Helical" evidence="7">
    <location>
        <begin position="83"/>
        <end position="101"/>
    </location>
</feature>
<evidence type="ECO:0008006" key="10">
    <source>
        <dbReference type="Google" id="ProtNLM"/>
    </source>
</evidence>
<dbReference type="Proteomes" id="UP001175271">
    <property type="component" value="Unassembled WGS sequence"/>
</dbReference>
<dbReference type="PANTHER" id="PTHR10010:SF46">
    <property type="entry name" value="SODIUM-DEPENDENT PHOSPHATE TRANSPORT PROTEIN 2B"/>
    <property type="match status" value="1"/>
</dbReference>
<gene>
    <name evidence="8" type="ORF">QR680_019148</name>
</gene>
<keyword evidence="5 7" id="KW-1133">Transmembrane helix</keyword>
<feature type="transmembrane region" description="Helical" evidence="7">
    <location>
        <begin position="461"/>
        <end position="482"/>
    </location>
</feature>
<dbReference type="AlphaFoldDB" id="A0AA39HK37"/>
<proteinExistence type="inferred from homology"/>
<dbReference type="EMBL" id="JAUCMV010000004">
    <property type="protein sequence ID" value="KAK0407350.1"/>
    <property type="molecule type" value="Genomic_DNA"/>
</dbReference>
<accession>A0AA39HK37</accession>
<sequence>MIPNDVHPQHFSIRSGSVRNNKYIRWKDLSGTEIAVHLLELLLKVIAILLILFAFACSVNLLGEAFKLIASRGVADAISDNPLIVNIASAAIMGMVATLFLQSSTTVVNIVIGMISGNMITVRIALPAMMGAEVGGYITSAFIEAIKGGDPKVFRRTYAAATLHEVYNVCCVMVILPLEVAFGMIEKLSAKVAKPIEYIPMDRIKTLQHLTDPVVDRILKLEDEPTILSEYFDSPSANLFIGRCIDEAGRPMSFCPYNHIFAYSLWEDTTIALLVIGATIICLMLCLGGTVKIMESLLKGPVAVAARKLLHHKRAGVLGYFTGYIVMGFGCAVVMLIQSNNIFHSVLKSLVATGEVTVDRMYPLVVGGNIGVTFAGILAAFAADPHKLQVCLQVAFSQTIMNIIGMLLFYPLPLARNIPVHVAKQMGNITAKHRWFAHVVILTVFLIIPGGLLGLTYAPNWIILTVVGCVSGFVALITAINISQNKAPKCLPAFLRDWSFLPIALRSLDPYDKFMMTLCMSCCRTRKGRSSEVVKEYPAVIKNAAHYEKNQDDPEKWMRLAKHTQV</sequence>
<dbReference type="GO" id="GO:0005436">
    <property type="term" value="F:sodium:phosphate symporter activity"/>
    <property type="evidence" value="ECO:0007669"/>
    <property type="project" value="InterPro"/>
</dbReference>
<comment type="subcellular location">
    <subcellularLocation>
        <location evidence="1">Apical cell membrane</location>
        <topology evidence="1">Multi-pass membrane protein</topology>
    </subcellularLocation>
</comment>
<reference evidence="8" key="1">
    <citation type="submission" date="2023-06" db="EMBL/GenBank/DDBJ databases">
        <title>Genomic analysis of the entomopathogenic nematode Steinernema hermaphroditum.</title>
        <authorList>
            <person name="Schwarz E.M."/>
            <person name="Heppert J.K."/>
            <person name="Baniya A."/>
            <person name="Schwartz H.T."/>
            <person name="Tan C.-H."/>
            <person name="Antoshechkin I."/>
            <person name="Sternberg P.W."/>
            <person name="Goodrich-Blair H."/>
            <person name="Dillman A.R."/>
        </authorList>
    </citation>
    <scope>NUCLEOTIDE SEQUENCE</scope>
    <source>
        <strain evidence="8">PS9179</strain>
        <tissue evidence="8">Whole animal</tissue>
    </source>
</reference>
<protein>
    <recommendedName>
        <fullName evidence="10">Sodium-dependent phosphate transporter</fullName>
    </recommendedName>
</protein>
<dbReference type="PANTHER" id="PTHR10010">
    <property type="entry name" value="SOLUTE CARRIER FAMILY 34 SODIUM PHOSPHATE , MEMBER 2-RELATED"/>
    <property type="match status" value="1"/>
</dbReference>
<name>A0AA39HK37_9BILA</name>
<feature type="transmembrane region" description="Helical" evidence="7">
    <location>
        <begin position="41"/>
        <end position="62"/>
    </location>
</feature>
<evidence type="ECO:0000256" key="7">
    <source>
        <dbReference type="SAM" id="Phobius"/>
    </source>
</evidence>
<comment type="similarity">
    <text evidence="2">Belongs to the SLC34A transporter family.</text>
</comment>
<evidence type="ECO:0000313" key="8">
    <source>
        <dbReference type="EMBL" id="KAK0407350.1"/>
    </source>
</evidence>
<keyword evidence="3" id="KW-1003">Cell membrane</keyword>
<feature type="transmembrane region" description="Helical" evidence="7">
    <location>
        <begin position="361"/>
        <end position="383"/>
    </location>
</feature>
<keyword evidence="9" id="KW-1185">Reference proteome</keyword>
<dbReference type="Pfam" id="PF02690">
    <property type="entry name" value="Na_Pi_cotrans"/>
    <property type="match status" value="1"/>
</dbReference>
<dbReference type="InterPro" id="IPR003841">
    <property type="entry name" value="Na/Pi_transpt"/>
</dbReference>
<evidence type="ECO:0000313" key="9">
    <source>
        <dbReference type="Proteomes" id="UP001175271"/>
    </source>
</evidence>
<evidence type="ECO:0000256" key="5">
    <source>
        <dbReference type="ARBA" id="ARBA00022989"/>
    </source>
</evidence>
<feature type="transmembrane region" description="Helical" evidence="7">
    <location>
        <begin position="271"/>
        <end position="291"/>
    </location>
</feature>
<dbReference type="GO" id="GO:0044341">
    <property type="term" value="P:sodium-dependent phosphate transport"/>
    <property type="evidence" value="ECO:0007669"/>
    <property type="project" value="InterPro"/>
</dbReference>
<organism evidence="8 9">
    <name type="scientific">Steinernema hermaphroditum</name>
    <dbReference type="NCBI Taxonomy" id="289476"/>
    <lineage>
        <taxon>Eukaryota</taxon>
        <taxon>Metazoa</taxon>
        <taxon>Ecdysozoa</taxon>
        <taxon>Nematoda</taxon>
        <taxon>Chromadorea</taxon>
        <taxon>Rhabditida</taxon>
        <taxon>Tylenchina</taxon>
        <taxon>Panagrolaimomorpha</taxon>
        <taxon>Strongyloidoidea</taxon>
        <taxon>Steinernematidae</taxon>
        <taxon>Steinernema</taxon>
    </lineage>
</organism>
<evidence type="ECO:0000256" key="6">
    <source>
        <dbReference type="ARBA" id="ARBA00023136"/>
    </source>
</evidence>
<dbReference type="GO" id="GO:0016324">
    <property type="term" value="C:apical plasma membrane"/>
    <property type="evidence" value="ECO:0007669"/>
    <property type="project" value="UniProtKB-SubCell"/>
</dbReference>
<evidence type="ECO:0000256" key="3">
    <source>
        <dbReference type="ARBA" id="ARBA00022475"/>
    </source>
</evidence>
<feature type="transmembrane region" description="Helical" evidence="7">
    <location>
        <begin position="317"/>
        <end position="340"/>
    </location>
</feature>
<evidence type="ECO:0000256" key="4">
    <source>
        <dbReference type="ARBA" id="ARBA00022692"/>
    </source>
</evidence>
<comment type="caution">
    <text evidence="8">The sequence shown here is derived from an EMBL/GenBank/DDBJ whole genome shotgun (WGS) entry which is preliminary data.</text>
</comment>
<keyword evidence="4 7" id="KW-0812">Transmembrane</keyword>
<evidence type="ECO:0000256" key="1">
    <source>
        <dbReference type="ARBA" id="ARBA00004424"/>
    </source>
</evidence>